<protein>
    <submittedName>
        <fullName evidence="1">Uncharacterized protein</fullName>
    </submittedName>
</protein>
<dbReference type="EMBL" id="JAGIOO010000001">
    <property type="protein sequence ID" value="MBP2475893.1"/>
    <property type="molecule type" value="Genomic_DNA"/>
</dbReference>
<dbReference type="RefSeq" id="WP_086780509.1">
    <property type="nucleotide sequence ID" value="NZ_JAGIOO010000001.1"/>
</dbReference>
<name>A0ABS5AH46_9PSEU</name>
<organism evidence="1 2">
    <name type="scientific">Crossiella equi</name>
    <dbReference type="NCBI Taxonomy" id="130796"/>
    <lineage>
        <taxon>Bacteria</taxon>
        <taxon>Bacillati</taxon>
        <taxon>Actinomycetota</taxon>
        <taxon>Actinomycetes</taxon>
        <taxon>Pseudonocardiales</taxon>
        <taxon>Pseudonocardiaceae</taxon>
        <taxon>Crossiella</taxon>
    </lineage>
</organism>
<sequence>MPEPVLVSIAAALATKGFVHLYELVKQKFAGDEVATLMLESSERAAEDSKEVRRLAGALEEAEQEDPAFKKALREEWQKININPQVAAGGVSNVITGTVHGMAIQARDIKGDINYGGQR</sequence>
<dbReference type="Proteomes" id="UP001519363">
    <property type="component" value="Unassembled WGS sequence"/>
</dbReference>
<evidence type="ECO:0000313" key="2">
    <source>
        <dbReference type="Proteomes" id="UP001519363"/>
    </source>
</evidence>
<reference evidence="1 2" key="1">
    <citation type="submission" date="2021-03" db="EMBL/GenBank/DDBJ databases">
        <title>Sequencing the genomes of 1000 actinobacteria strains.</title>
        <authorList>
            <person name="Klenk H.-P."/>
        </authorList>
    </citation>
    <scope>NUCLEOTIDE SEQUENCE [LARGE SCALE GENOMIC DNA]</scope>
    <source>
        <strain evidence="1 2">DSM 44580</strain>
    </source>
</reference>
<proteinExistence type="predicted"/>
<gene>
    <name evidence="1" type="ORF">JOF53_004765</name>
</gene>
<keyword evidence="2" id="KW-1185">Reference proteome</keyword>
<evidence type="ECO:0000313" key="1">
    <source>
        <dbReference type="EMBL" id="MBP2475893.1"/>
    </source>
</evidence>
<comment type="caution">
    <text evidence="1">The sequence shown here is derived from an EMBL/GenBank/DDBJ whole genome shotgun (WGS) entry which is preliminary data.</text>
</comment>
<accession>A0ABS5AH46</accession>